<dbReference type="SUPFAM" id="SSF111369">
    <property type="entry name" value="HlyD-like secretion proteins"/>
    <property type="match status" value="1"/>
</dbReference>
<evidence type="ECO:0000256" key="1">
    <source>
        <dbReference type="ARBA" id="ARBA00004196"/>
    </source>
</evidence>
<dbReference type="PANTHER" id="PTHR32347">
    <property type="entry name" value="EFFLUX SYSTEM COMPONENT YKNX-RELATED"/>
    <property type="match status" value="1"/>
</dbReference>
<dbReference type="EMBL" id="JBBPCC010000011">
    <property type="protein sequence ID" value="MEK8129779.1"/>
    <property type="molecule type" value="Genomic_DNA"/>
</dbReference>
<evidence type="ECO:0000313" key="9">
    <source>
        <dbReference type="Proteomes" id="UP001469365"/>
    </source>
</evidence>
<evidence type="ECO:0000259" key="6">
    <source>
        <dbReference type="Pfam" id="PF25967"/>
    </source>
</evidence>
<dbReference type="Pfam" id="PF25973">
    <property type="entry name" value="BSH_CzcB"/>
    <property type="match status" value="1"/>
</dbReference>
<dbReference type="InterPro" id="IPR058627">
    <property type="entry name" value="MdtA-like_C"/>
</dbReference>
<dbReference type="Proteomes" id="UP001469365">
    <property type="component" value="Unassembled WGS sequence"/>
</dbReference>
<evidence type="ECO:0000256" key="5">
    <source>
        <dbReference type="SAM" id="SignalP"/>
    </source>
</evidence>
<feature type="domain" description="Multidrug resistance protein MdtA-like C-terminal permuted SH3" evidence="6">
    <location>
        <begin position="307"/>
        <end position="362"/>
    </location>
</feature>
<dbReference type="RefSeq" id="WP_341417001.1">
    <property type="nucleotide sequence ID" value="NZ_JBBPCC010000011.1"/>
</dbReference>
<evidence type="ECO:0000259" key="7">
    <source>
        <dbReference type="Pfam" id="PF25973"/>
    </source>
</evidence>
<feature type="region of interest" description="Disordered" evidence="4">
    <location>
        <begin position="240"/>
        <end position="271"/>
    </location>
</feature>
<dbReference type="Gene3D" id="2.40.50.100">
    <property type="match status" value="1"/>
</dbReference>
<dbReference type="Gene3D" id="2.40.30.170">
    <property type="match status" value="1"/>
</dbReference>
<dbReference type="Pfam" id="PF25967">
    <property type="entry name" value="RND-MFP_C"/>
    <property type="match status" value="1"/>
</dbReference>
<reference evidence="8 9" key="1">
    <citation type="submission" date="2024-04" db="EMBL/GenBank/DDBJ databases">
        <title>draft genome sequnece of Paenibacillus filicis.</title>
        <authorList>
            <person name="Kim D.-U."/>
        </authorList>
    </citation>
    <scope>NUCLEOTIDE SEQUENCE [LARGE SCALE GENOMIC DNA]</scope>
    <source>
        <strain evidence="8 9">KACC14197</strain>
    </source>
</reference>
<accession>A0ABU9DLY6</accession>
<keyword evidence="5" id="KW-0732">Signal</keyword>
<dbReference type="InterPro" id="IPR050465">
    <property type="entry name" value="UPF0194_transport"/>
</dbReference>
<sequence>MVNLSIAKKTAKPAAFACLALSLAVTSGCSLLPKEQEEETIPVIQAPKLTKKPDYPVKTGTLELTARGSGKLMATVEEDLYFTDETSRRIKNLLVKSGDNVEQGQVIAELDVTELESELKQKRLQTRKDELTMIETLRNADGKSAEEVEQAKITFELEREKLNKLENTISKAKLTAPFSGTIVSLYMKKGDSVKAYDAVATIADLSQLTVAATLSADDLKKVAVGMDVLVDINALGQHKGKVQKLPSPKKDGNNNGNGGYPDGYPGNGQKQPDSIENYLIVKLDQFPEAVDRGRPLSVTVITQRKENAILIPLTALRSYSGRNYVQVLEANGSKREVDVELGQQTPTEVEIVKGLTPGQKVVGR</sequence>
<comment type="subcellular location">
    <subcellularLocation>
        <location evidence="1">Cell envelope</location>
    </subcellularLocation>
</comment>
<evidence type="ECO:0000256" key="2">
    <source>
        <dbReference type="ARBA" id="ARBA00023054"/>
    </source>
</evidence>
<feature type="signal peptide" evidence="5">
    <location>
        <begin position="1"/>
        <end position="17"/>
    </location>
</feature>
<evidence type="ECO:0000256" key="3">
    <source>
        <dbReference type="SAM" id="Coils"/>
    </source>
</evidence>
<feature type="chain" id="PRO_5046276857" evidence="5">
    <location>
        <begin position="18"/>
        <end position="364"/>
    </location>
</feature>
<evidence type="ECO:0000256" key="4">
    <source>
        <dbReference type="SAM" id="MobiDB-lite"/>
    </source>
</evidence>
<proteinExistence type="predicted"/>
<organism evidence="8 9">
    <name type="scientific">Paenibacillus filicis</name>
    <dbReference type="NCBI Taxonomy" id="669464"/>
    <lineage>
        <taxon>Bacteria</taxon>
        <taxon>Bacillati</taxon>
        <taxon>Bacillota</taxon>
        <taxon>Bacilli</taxon>
        <taxon>Bacillales</taxon>
        <taxon>Paenibacillaceae</taxon>
        <taxon>Paenibacillus</taxon>
    </lineage>
</organism>
<keyword evidence="9" id="KW-1185">Reference proteome</keyword>
<gene>
    <name evidence="8" type="ORF">WMW72_17875</name>
</gene>
<protein>
    <submittedName>
        <fullName evidence="8">Efflux RND transporter periplasmic adaptor subunit</fullName>
    </submittedName>
</protein>
<feature type="domain" description="CzcB-like barrel-sandwich hybrid" evidence="7">
    <location>
        <begin position="90"/>
        <end position="204"/>
    </location>
</feature>
<dbReference type="Gene3D" id="2.40.420.20">
    <property type="match status" value="1"/>
</dbReference>
<name>A0ABU9DLY6_9BACL</name>
<comment type="caution">
    <text evidence="8">The sequence shown here is derived from an EMBL/GenBank/DDBJ whole genome shotgun (WGS) entry which is preliminary data.</text>
</comment>
<dbReference type="InterPro" id="IPR058647">
    <property type="entry name" value="BSH_CzcB-like"/>
</dbReference>
<keyword evidence="2 3" id="KW-0175">Coiled coil</keyword>
<feature type="coiled-coil region" evidence="3">
    <location>
        <begin position="145"/>
        <end position="175"/>
    </location>
</feature>
<evidence type="ECO:0000313" key="8">
    <source>
        <dbReference type="EMBL" id="MEK8129779.1"/>
    </source>
</evidence>